<dbReference type="EMBL" id="WBKB01000002">
    <property type="protein sequence ID" value="KAB1643995.1"/>
    <property type="molecule type" value="Genomic_DNA"/>
</dbReference>
<dbReference type="AlphaFoldDB" id="A0A7J5BCQ6"/>
<feature type="compositionally biased region" description="Basic and acidic residues" evidence="1">
    <location>
        <begin position="71"/>
        <end position="87"/>
    </location>
</feature>
<keyword evidence="4" id="KW-1185">Reference proteome</keyword>
<evidence type="ECO:0000256" key="2">
    <source>
        <dbReference type="SAM" id="Phobius"/>
    </source>
</evidence>
<comment type="caution">
    <text evidence="3">The sequence shown here is derived from an EMBL/GenBank/DDBJ whole genome shotgun (WGS) entry which is preliminary data.</text>
</comment>
<dbReference type="RefSeq" id="WP_158051499.1">
    <property type="nucleotide sequence ID" value="NZ_WBKB01000002.1"/>
</dbReference>
<keyword evidence="2" id="KW-1133">Transmembrane helix</keyword>
<dbReference type="OrthoDB" id="5194448at2"/>
<organism evidence="3 4">
    <name type="scientific">Gulosibacter chungangensis</name>
    <dbReference type="NCBI Taxonomy" id="979746"/>
    <lineage>
        <taxon>Bacteria</taxon>
        <taxon>Bacillati</taxon>
        <taxon>Actinomycetota</taxon>
        <taxon>Actinomycetes</taxon>
        <taxon>Micrococcales</taxon>
        <taxon>Microbacteriaceae</taxon>
        <taxon>Gulosibacter</taxon>
    </lineage>
</organism>
<feature type="transmembrane region" description="Helical" evidence="2">
    <location>
        <begin position="124"/>
        <end position="144"/>
    </location>
</feature>
<dbReference type="Proteomes" id="UP000433493">
    <property type="component" value="Unassembled WGS sequence"/>
</dbReference>
<evidence type="ECO:0000256" key="1">
    <source>
        <dbReference type="SAM" id="MobiDB-lite"/>
    </source>
</evidence>
<keyword evidence="2" id="KW-0472">Membrane</keyword>
<name>A0A7J5BCQ6_9MICO</name>
<accession>A0A7J5BCQ6</accession>
<dbReference type="InterPro" id="IPR021403">
    <property type="entry name" value="DUF3043"/>
</dbReference>
<gene>
    <name evidence="3" type="ORF">F8O05_04130</name>
</gene>
<reference evidence="3 4" key="1">
    <citation type="submission" date="2019-09" db="EMBL/GenBank/DDBJ databases">
        <title>Phylogeny of genus Pseudoclavibacter and closely related genus.</title>
        <authorList>
            <person name="Li Y."/>
        </authorList>
    </citation>
    <scope>NUCLEOTIDE SEQUENCE [LARGE SCALE GENOMIC DNA]</scope>
    <source>
        <strain evidence="3 4">KCTC 13959</strain>
    </source>
</reference>
<sequence length="224" mass="25469">MPLKMEEYAFNAAKTAKRTIFSSKDNMAKQQPASEETPTESSKASPSKAQGKKGPTPKRSEAQAANFRPLVPEDRKEAKRQAQERLRANQAEARAGMARGDDRYLRESDRGPQKRFMRDYIDSHFTLGEALVPMMFLVIIATFFPSTNAALWAMGFIWVYLAVCIIEGIIYGRLVRKKIAEVLGAEKLQKGFYFASVGRSMQMRFLRMPKPQVKRFTKVEFTGR</sequence>
<proteinExistence type="predicted"/>
<protein>
    <submittedName>
        <fullName evidence="3">DUF3043 domain-containing protein</fullName>
    </submittedName>
</protein>
<feature type="region of interest" description="Disordered" evidence="1">
    <location>
        <begin position="18"/>
        <end position="110"/>
    </location>
</feature>
<dbReference type="Pfam" id="PF11241">
    <property type="entry name" value="DUF3043"/>
    <property type="match status" value="1"/>
</dbReference>
<evidence type="ECO:0000313" key="3">
    <source>
        <dbReference type="EMBL" id="KAB1643995.1"/>
    </source>
</evidence>
<keyword evidence="2" id="KW-0812">Transmembrane</keyword>
<feature type="compositionally biased region" description="Polar residues" evidence="1">
    <location>
        <begin position="20"/>
        <end position="48"/>
    </location>
</feature>
<evidence type="ECO:0000313" key="4">
    <source>
        <dbReference type="Proteomes" id="UP000433493"/>
    </source>
</evidence>
<feature type="compositionally biased region" description="Basic and acidic residues" evidence="1">
    <location>
        <begin position="99"/>
        <end position="110"/>
    </location>
</feature>
<feature type="transmembrane region" description="Helical" evidence="2">
    <location>
        <begin position="150"/>
        <end position="171"/>
    </location>
</feature>